<keyword evidence="2 7" id="KW-0479">Metal-binding</keyword>
<feature type="binding site" evidence="7">
    <location>
        <position position="239"/>
    </location>
    <ligand>
        <name>ATP</name>
        <dbReference type="ChEBI" id="CHEBI:30616"/>
    </ligand>
</feature>
<dbReference type="InterPro" id="IPR049940">
    <property type="entry name" value="GluQ/Sye"/>
</dbReference>
<dbReference type="HAMAP" id="MF_01428">
    <property type="entry name" value="Glu_Q_tRNA_synth"/>
    <property type="match status" value="1"/>
</dbReference>
<sequence>MDDGGAGRFAPSPSGDLHLGNLRTALLAWLFARSTGRDFLMRVEDLDRVRPGAEERQLADLAAIGLDWDSDVVRQSERLPRYAAALDTLVAAGLTYECFCTRREIQQAATAPHGPDGHYPGTCRNLTAAQRQAKRDSGRPPAIRLRADVTDFTVDDLLHGRYTGLVDDVVLRRGDGVPAYNLAVVVDDAAQGVDQVVRGDDLLGSAPRQAYLASLLGLPAPVYAHVPLALNGAGARLAKRDGAVTLADQAALGLGPDAVRGVLAASLGMAGPGEVPSTDDLLDRFDPGSLPRTPWVFTPDEPA</sequence>
<keyword evidence="8" id="KW-0648">Protein biosynthesis</keyword>
<feature type="binding site" evidence="7">
    <location>
        <position position="198"/>
    </location>
    <ligand>
        <name>L-glutamate</name>
        <dbReference type="ChEBI" id="CHEBI:29985"/>
    </ligand>
</feature>
<evidence type="ECO:0000256" key="3">
    <source>
        <dbReference type="ARBA" id="ARBA00022741"/>
    </source>
</evidence>
<gene>
    <name evidence="10" type="primary">gluQRS</name>
    <name evidence="7" type="synonym">gluQ</name>
    <name evidence="10" type="ORF">ACFSJG_07170</name>
</gene>
<keyword evidence="4 7" id="KW-0862">Zinc</keyword>
<feature type="binding site" evidence="7">
    <location>
        <position position="98"/>
    </location>
    <ligand>
        <name>Zn(2+)</name>
        <dbReference type="ChEBI" id="CHEBI:29105"/>
    </ligand>
</feature>
<dbReference type="InterPro" id="IPR000924">
    <property type="entry name" value="Glu/Gln-tRNA-synth"/>
</dbReference>
<dbReference type="EC" id="6.1.1.-" evidence="7"/>
<feature type="domain" description="Glutamyl/glutaminyl-tRNA synthetase class Ib catalytic" evidence="9">
    <location>
        <begin position="8"/>
        <end position="249"/>
    </location>
</feature>
<dbReference type="PANTHER" id="PTHR43311:SF1">
    <property type="entry name" value="GLUTAMYL-Q TRNA(ASP) SYNTHETASE"/>
    <property type="match status" value="1"/>
</dbReference>
<comment type="function">
    <text evidence="7">Catalyzes the tRNA-independent activation of glutamate in presence of ATP and the subsequent transfer of glutamate onto a tRNA(Asp). Glutamate is transferred on the 2-amino-5-(4,5-dihydroxy-2-cyclopenten-1-yl) moiety of the queuosine in the wobble position of the QUC anticodon.</text>
</comment>
<keyword evidence="5 7" id="KW-0067">ATP-binding</keyword>
<protein>
    <recommendedName>
        <fullName evidence="7">Glutamyl-Q tRNA(Asp) synthetase</fullName>
        <shortName evidence="7">Glu-Q-RSs</shortName>
        <ecNumber evidence="7">6.1.1.-</ecNumber>
    </recommendedName>
</protein>
<dbReference type="RefSeq" id="WP_378484521.1">
    <property type="nucleotide sequence ID" value="NZ_JBHUFB010000009.1"/>
</dbReference>
<dbReference type="InterPro" id="IPR014729">
    <property type="entry name" value="Rossmann-like_a/b/a_fold"/>
</dbReference>
<keyword evidence="1 7" id="KW-0436">Ligase</keyword>
<dbReference type="PRINTS" id="PR00987">
    <property type="entry name" value="TRNASYNTHGLU"/>
</dbReference>
<evidence type="ECO:0000256" key="2">
    <source>
        <dbReference type="ARBA" id="ARBA00022723"/>
    </source>
</evidence>
<reference evidence="11" key="1">
    <citation type="journal article" date="2019" name="Int. J. Syst. Evol. Microbiol.">
        <title>The Global Catalogue of Microorganisms (GCM) 10K type strain sequencing project: providing services to taxonomists for standard genome sequencing and annotation.</title>
        <authorList>
            <consortium name="The Broad Institute Genomics Platform"/>
            <consortium name="The Broad Institute Genome Sequencing Center for Infectious Disease"/>
            <person name="Wu L."/>
            <person name="Ma J."/>
        </authorList>
    </citation>
    <scope>NUCLEOTIDE SEQUENCE [LARGE SCALE GENOMIC DNA]</scope>
    <source>
        <strain evidence="11">DT72</strain>
    </source>
</reference>
<dbReference type="NCBIfam" id="NF004315">
    <property type="entry name" value="PRK05710.1-4"/>
    <property type="match status" value="1"/>
</dbReference>
<evidence type="ECO:0000313" key="11">
    <source>
        <dbReference type="Proteomes" id="UP001597286"/>
    </source>
</evidence>
<dbReference type="PANTHER" id="PTHR43311">
    <property type="entry name" value="GLUTAMATE--TRNA LIGASE"/>
    <property type="match status" value="1"/>
</dbReference>
<feature type="binding site" evidence="7">
    <location>
        <position position="119"/>
    </location>
    <ligand>
        <name>Zn(2+)</name>
        <dbReference type="ChEBI" id="CHEBI:29105"/>
    </ligand>
</feature>
<dbReference type="Pfam" id="PF00749">
    <property type="entry name" value="tRNA-synt_1c"/>
    <property type="match status" value="1"/>
</dbReference>
<feature type="short sequence motif" description="'HIGH' region" evidence="7">
    <location>
        <begin position="11"/>
        <end position="21"/>
    </location>
</feature>
<organism evidence="10 11">
    <name type="scientific">Rhodococcus gannanensis</name>
    <dbReference type="NCBI Taxonomy" id="1960308"/>
    <lineage>
        <taxon>Bacteria</taxon>
        <taxon>Bacillati</taxon>
        <taxon>Actinomycetota</taxon>
        <taxon>Actinomycetes</taxon>
        <taxon>Mycobacteriales</taxon>
        <taxon>Nocardiaceae</taxon>
        <taxon>Rhodococcus</taxon>
    </lineage>
</organism>
<feature type="binding site" evidence="7">
    <location>
        <position position="180"/>
    </location>
    <ligand>
        <name>L-glutamate</name>
        <dbReference type="ChEBI" id="CHEBI:29985"/>
    </ligand>
</feature>
<dbReference type="NCBIfam" id="NF004314">
    <property type="entry name" value="PRK05710.1-3"/>
    <property type="match status" value="1"/>
</dbReference>
<comment type="similarity">
    <text evidence="7">Belongs to the class-I aminoacyl-tRNA synthetase family. GluQ subfamily.</text>
</comment>
<evidence type="ECO:0000256" key="1">
    <source>
        <dbReference type="ARBA" id="ARBA00022598"/>
    </source>
</evidence>
<dbReference type="PROSITE" id="PS00178">
    <property type="entry name" value="AA_TRNA_LIGASE_I"/>
    <property type="match status" value="1"/>
</dbReference>
<dbReference type="SUPFAM" id="SSF52374">
    <property type="entry name" value="Nucleotidylyl transferase"/>
    <property type="match status" value="1"/>
</dbReference>
<feature type="binding site" evidence="7">
    <location>
        <begin position="8"/>
        <end position="12"/>
    </location>
    <ligand>
        <name>L-glutamate</name>
        <dbReference type="ChEBI" id="CHEBI:29985"/>
    </ligand>
</feature>
<keyword evidence="6 7" id="KW-0030">Aminoacyl-tRNA synthetase</keyword>
<accession>A0ABW4P4P1</accession>
<dbReference type="InterPro" id="IPR020058">
    <property type="entry name" value="Glu/Gln-tRNA-synth_Ib_cat-dom"/>
</dbReference>
<proteinExistence type="inferred from homology"/>
<keyword evidence="11" id="KW-1185">Reference proteome</keyword>
<dbReference type="Gene3D" id="3.40.50.620">
    <property type="entry name" value="HUPs"/>
    <property type="match status" value="1"/>
</dbReference>
<dbReference type="Proteomes" id="UP001597286">
    <property type="component" value="Unassembled WGS sequence"/>
</dbReference>
<evidence type="ECO:0000256" key="6">
    <source>
        <dbReference type="ARBA" id="ARBA00023146"/>
    </source>
</evidence>
<evidence type="ECO:0000313" key="10">
    <source>
        <dbReference type="EMBL" id="MFD1811990.1"/>
    </source>
</evidence>
<name>A0ABW4P4P1_9NOCA</name>
<dbReference type="InterPro" id="IPR022380">
    <property type="entry name" value="Glu-Q_tRNA(Asp)_Synthase"/>
</dbReference>
<dbReference type="NCBIfam" id="TIGR03838">
    <property type="entry name" value="queuosine_YadB"/>
    <property type="match status" value="1"/>
</dbReference>
<evidence type="ECO:0000256" key="8">
    <source>
        <dbReference type="RuleBase" id="RU363037"/>
    </source>
</evidence>
<dbReference type="EMBL" id="JBHUFB010000009">
    <property type="protein sequence ID" value="MFD1811990.1"/>
    <property type="molecule type" value="Genomic_DNA"/>
</dbReference>
<evidence type="ECO:0000259" key="9">
    <source>
        <dbReference type="Pfam" id="PF00749"/>
    </source>
</evidence>
<feature type="binding site" evidence="7">
    <location>
        <position position="123"/>
    </location>
    <ligand>
        <name>Zn(2+)</name>
        <dbReference type="ChEBI" id="CHEBI:29105"/>
    </ligand>
</feature>
<keyword evidence="3 7" id="KW-0547">Nucleotide-binding</keyword>
<dbReference type="InterPro" id="IPR001412">
    <property type="entry name" value="aa-tRNA-synth_I_CS"/>
</dbReference>
<evidence type="ECO:0000256" key="7">
    <source>
        <dbReference type="HAMAP-Rule" id="MF_01428"/>
    </source>
</evidence>
<evidence type="ECO:0000256" key="4">
    <source>
        <dbReference type="ARBA" id="ARBA00022833"/>
    </source>
</evidence>
<dbReference type="GO" id="GO:0016874">
    <property type="term" value="F:ligase activity"/>
    <property type="evidence" value="ECO:0007669"/>
    <property type="project" value="UniProtKB-KW"/>
</dbReference>
<comment type="caution">
    <text evidence="10">The sequence shown here is derived from an EMBL/GenBank/DDBJ whole genome shotgun (WGS) entry which is preliminary data.</text>
</comment>
<comment type="cofactor">
    <cofactor evidence="7">
        <name>Zn(2+)</name>
        <dbReference type="ChEBI" id="CHEBI:29105"/>
    </cofactor>
    <text evidence="7">Binds 1 zinc ion per subunit.</text>
</comment>
<feature type="binding site" evidence="7">
    <location>
        <position position="100"/>
    </location>
    <ligand>
        <name>Zn(2+)</name>
        <dbReference type="ChEBI" id="CHEBI:29105"/>
    </ligand>
</feature>
<feature type="short sequence motif" description="'KMSKS' region" evidence="7">
    <location>
        <begin position="236"/>
        <end position="240"/>
    </location>
</feature>
<evidence type="ECO:0000256" key="5">
    <source>
        <dbReference type="ARBA" id="ARBA00022840"/>
    </source>
</evidence>
<feature type="binding site" evidence="7">
    <location>
        <position position="44"/>
    </location>
    <ligand>
        <name>L-glutamate</name>
        <dbReference type="ChEBI" id="CHEBI:29985"/>
    </ligand>
</feature>